<feature type="region of interest" description="Disordered" evidence="1">
    <location>
        <begin position="167"/>
        <end position="250"/>
    </location>
</feature>
<keyword evidence="2" id="KW-1133">Transmembrane helix</keyword>
<name>D4AL97_ARTBC</name>
<accession>D4AL97</accession>
<evidence type="ECO:0000256" key="1">
    <source>
        <dbReference type="SAM" id="MobiDB-lite"/>
    </source>
</evidence>
<dbReference type="Proteomes" id="UP000008866">
    <property type="component" value="Unassembled WGS sequence"/>
</dbReference>
<dbReference type="EMBL" id="ABSU01000002">
    <property type="protein sequence ID" value="EFE36156.1"/>
    <property type="molecule type" value="Genomic_DNA"/>
</dbReference>
<dbReference type="KEGG" id="abe:ARB_05094"/>
<feature type="transmembrane region" description="Helical" evidence="2">
    <location>
        <begin position="17"/>
        <end position="38"/>
    </location>
</feature>
<feature type="compositionally biased region" description="Low complexity" evidence="1">
    <location>
        <begin position="241"/>
        <end position="250"/>
    </location>
</feature>
<dbReference type="HOGENOM" id="CLU_1111147_0_0_1"/>
<feature type="compositionally biased region" description="Low complexity" evidence="1">
    <location>
        <begin position="167"/>
        <end position="176"/>
    </location>
</feature>
<keyword evidence="2" id="KW-0472">Membrane</keyword>
<organism evidence="3 4">
    <name type="scientific">Arthroderma benhamiae (strain ATCC MYA-4681 / CBS 112371)</name>
    <name type="common">Trichophyton mentagrophytes</name>
    <dbReference type="NCBI Taxonomy" id="663331"/>
    <lineage>
        <taxon>Eukaryota</taxon>
        <taxon>Fungi</taxon>
        <taxon>Dikarya</taxon>
        <taxon>Ascomycota</taxon>
        <taxon>Pezizomycotina</taxon>
        <taxon>Eurotiomycetes</taxon>
        <taxon>Eurotiomycetidae</taxon>
        <taxon>Onygenales</taxon>
        <taxon>Arthrodermataceae</taxon>
        <taxon>Trichophyton</taxon>
    </lineage>
</organism>
<feature type="compositionally biased region" description="Polar residues" evidence="1">
    <location>
        <begin position="188"/>
        <end position="226"/>
    </location>
</feature>
<dbReference type="eggNOG" id="ENOG502T3XY">
    <property type="taxonomic scope" value="Eukaryota"/>
</dbReference>
<gene>
    <name evidence="3" type="ORF">ARB_05094</name>
</gene>
<comment type="caution">
    <text evidence="3">The sequence shown here is derived from an EMBL/GenBank/DDBJ whole genome shotgun (WGS) entry which is preliminary data.</text>
</comment>
<keyword evidence="2" id="KW-0812">Transmembrane</keyword>
<dbReference type="RefSeq" id="XP_003016801.1">
    <property type="nucleotide sequence ID" value="XM_003016755.1"/>
</dbReference>
<proteinExistence type="predicted"/>
<protein>
    <submittedName>
        <fullName evidence="3">Uncharacterized protein</fullName>
    </submittedName>
</protein>
<evidence type="ECO:0000313" key="3">
    <source>
        <dbReference type="EMBL" id="EFE36156.1"/>
    </source>
</evidence>
<dbReference type="AlphaFoldDB" id="D4AL97"/>
<feature type="transmembrane region" description="Helical" evidence="2">
    <location>
        <begin position="59"/>
        <end position="77"/>
    </location>
</feature>
<evidence type="ECO:0000256" key="2">
    <source>
        <dbReference type="SAM" id="Phobius"/>
    </source>
</evidence>
<evidence type="ECO:0000313" key="4">
    <source>
        <dbReference type="Proteomes" id="UP000008866"/>
    </source>
</evidence>
<keyword evidence="4" id="KW-1185">Reference proteome</keyword>
<dbReference type="GeneID" id="9526278"/>
<reference evidence="4" key="1">
    <citation type="journal article" date="2011" name="Genome Biol.">
        <title>Comparative and functional genomics provide insights into the pathogenicity of dermatophytic fungi.</title>
        <authorList>
            <person name="Burmester A."/>
            <person name="Shelest E."/>
            <person name="Gloeckner G."/>
            <person name="Heddergott C."/>
            <person name="Schindler S."/>
            <person name="Staib P."/>
            <person name="Heidel A."/>
            <person name="Felder M."/>
            <person name="Petzold A."/>
            <person name="Szafranski K."/>
            <person name="Feuermann M."/>
            <person name="Pedruzzi I."/>
            <person name="Priebe S."/>
            <person name="Groth M."/>
            <person name="Winkler R."/>
            <person name="Li W."/>
            <person name="Kniemeyer O."/>
            <person name="Schroeckh V."/>
            <person name="Hertweck C."/>
            <person name="Hube B."/>
            <person name="White T.C."/>
            <person name="Platzer M."/>
            <person name="Guthke R."/>
            <person name="Heitman J."/>
            <person name="Woestemeyer J."/>
            <person name="Zipfel P.F."/>
            <person name="Monod M."/>
            <person name="Brakhage A.A."/>
        </authorList>
    </citation>
    <scope>NUCLEOTIDE SEQUENCE [LARGE SCALE GENOMIC DNA]</scope>
    <source>
        <strain evidence="4">ATCC MYA-4681 / CBS 112371</strain>
    </source>
</reference>
<sequence length="250" mass="27860">MDGAACRVSSFSFFFPLLFRSLGFFIFIFFFLFLFSFLDGCLTKVTPARKREKRFLRRTLIVGSASSVPLFLIVAIITLQLYFFLSLALFLSFSFASQLLKQAIPDSYQSNLSINIFVSSFDRQEPSFARRVISINQYQRGRIPSIYQISSANTTTTTKKYTSTMASTMTRSAHSSLPHTMHPFPSTGADSTSPSTKQLSVSTLSLDIQRAMQSSSSQPKYISAGNNDFEHPPPPPPSPVGFPSGSTSWR</sequence>